<organism evidence="1 2">
    <name type="scientific">Caballeronia glathei</name>
    <dbReference type="NCBI Taxonomy" id="60547"/>
    <lineage>
        <taxon>Bacteria</taxon>
        <taxon>Pseudomonadati</taxon>
        <taxon>Pseudomonadota</taxon>
        <taxon>Betaproteobacteria</taxon>
        <taxon>Burkholderiales</taxon>
        <taxon>Burkholderiaceae</taxon>
        <taxon>Caballeronia</taxon>
    </lineage>
</organism>
<evidence type="ECO:0000313" key="1">
    <source>
        <dbReference type="EMBL" id="KDR38254.1"/>
    </source>
</evidence>
<keyword evidence="2" id="KW-1185">Reference proteome</keyword>
<sequence>MTVAFLPDQAFVVPGEVATQFPQALAEWKKRLAFDSVRVQPSHISVRGNVVELSGGPIRYSELRALKQCLRNLHNEAPATFANLPAGFVSSAGLVVAVVSAEGLVLAALRGNKVAVHANRWTLGLGEGLEAIDFQAGTLDRAVLRALSEELHISEADMPAASVKILGLVRNLETLDITVVAVADMQGAGQAFAAAEIVRRAAAADDAWEHARLVFIPPERASLDRTVASSGFSEVPGMHVVFKMLVGYLSAS</sequence>
<name>A0A069PEM0_9BURK</name>
<protein>
    <recommendedName>
        <fullName evidence="3">Nudix hydrolase domain-containing protein</fullName>
    </recommendedName>
</protein>
<dbReference type="Proteomes" id="UP000027466">
    <property type="component" value="Unassembled WGS sequence"/>
</dbReference>
<dbReference type="EMBL" id="JFHC01000099">
    <property type="protein sequence ID" value="KDR38254.1"/>
    <property type="molecule type" value="Genomic_DNA"/>
</dbReference>
<gene>
    <name evidence="1" type="ORF">BG61_41840</name>
</gene>
<reference evidence="1 2" key="1">
    <citation type="submission" date="2014-03" db="EMBL/GenBank/DDBJ databases">
        <title>Draft Genome Sequences of Four Burkholderia Strains.</title>
        <authorList>
            <person name="Liu X.Y."/>
            <person name="Li C.X."/>
            <person name="Xu J.H."/>
        </authorList>
    </citation>
    <scope>NUCLEOTIDE SEQUENCE [LARGE SCALE GENOMIC DNA]</scope>
    <source>
        <strain evidence="1 2">DSM 50014</strain>
    </source>
</reference>
<accession>A0A069PEM0</accession>
<proteinExistence type="predicted"/>
<dbReference type="AlphaFoldDB" id="A0A069PEM0"/>
<evidence type="ECO:0000313" key="2">
    <source>
        <dbReference type="Proteomes" id="UP000027466"/>
    </source>
</evidence>
<dbReference type="RefSeq" id="WP_035942769.1">
    <property type="nucleotide sequence ID" value="NZ_CADFFX010000021.1"/>
</dbReference>
<evidence type="ECO:0008006" key="3">
    <source>
        <dbReference type="Google" id="ProtNLM"/>
    </source>
</evidence>
<comment type="caution">
    <text evidence="1">The sequence shown here is derived from an EMBL/GenBank/DDBJ whole genome shotgun (WGS) entry which is preliminary data.</text>
</comment>